<dbReference type="RefSeq" id="XP_003111888.2">
    <property type="nucleotide sequence ID" value="XM_003111840.2"/>
</dbReference>
<feature type="compositionally biased region" description="Basic and acidic residues" evidence="1">
    <location>
        <begin position="151"/>
        <end position="165"/>
    </location>
</feature>
<evidence type="ECO:0000313" key="3">
    <source>
        <dbReference type="Proteomes" id="UP000008281"/>
    </source>
</evidence>
<dbReference type="FunCoup" id="E3LVI7">
    <property type="interactions" value="522"/>
</dbReference>
<dbReference type="EMBL" id="DS268416">
    <property type="protein sequence ID" value="EFP12322.1"/>
    <property type="molecule type" value="Genomic_DNA"/>
</dbReference>
<evidence type="ECO:0000313" key="2">
    <source>
        <dbReference type="EMBL" id="EFP12322.1"/>
    </source>
</evidence>
<keyword evidence="3" id="KW-1185">Reference proteome</keyword>
<dbReference type="OMA" id="INFSNEC"/>
<dbReference type="HOGENOM" id="CLU_886314_0_0_1"/>
<protein>
    <submittedName>
        <fullName evidence="2">Uncharacterized protein</fullName>
    </submittedName>
</protein>
<proteinExistence type="predicted"/>
<feature type="compositionally biased region" description="Low complexity" evidence="1">
    <location>
        <begin position="233"/>
        <end position="246"/>
    </location>
</feature>
<reference evidence="2" key="1">
    <citation type="submission" date="2007-07" db="EMBL/GenBank/DDBJ databases">
        <title>PCAP assembly of the Caenorhabditis remanei genome.</title>
        <authorList>
            <consortium name="The Caenorhabditis remanei Sequencing Consortium"/>
            <person name="Wilson R.K."/>
        </authorList>
    </citation>
    <scope>NUCLEOTIDE SEQUENCE [LARGE SCALE GENOMIC DNA]</scope>
    <source>
        <strain evidence="2">PB4641</strain>
    </source>
</reference>
<feature type="region of interest" description="Disordered" evidence="1">
    <location>
        <begin position="222"/>
        <end position="269"/>
    </location>
</feature>
<organism evidence="3">
    <name type="scientific">Caenorhabditis remanei</name>
    <name type="common">Caenorhabditis vulgaris</name>
    <dbReference type="NCBI Taxonomy" id="31234"/>
    <lineage>
        <taxon>Eukaryota</taxon>
        <taxon>Metazoa</taxon>
        <taxon>Ecdysozoa</taxon>
        <taxon>Nematoda</taxon>
        <taxon>Chromadorea</taxon>
        <taxon>Rhabditida</taxon>
        <taxon>Rhabditina</taxon>
        <taxon>Rhabditomorpha</taxon>
        <taxon>Rhabditoidea</taxon>
        <taxon>Rhabditidae</taxon>
        <taxon>Peloderinae</taxon>
        <taxon>Caenorhabditis</taxon>
    </lineage>
</organism>
<gene>
    <name evidence="2" type="ORF">CRE_29534</name>
</gene>
<dbReference type="AlphaFoldDB" id="E3LVI7"/>
<feature type="region of interest" description="Disordered" evidence="1">
    <location>
        <begin position="150"/>
        <end position="178"/>
    </location>
</feature>
<dbReference type="STRING" id="31234.E3LVI7"/>
<name>E3LVI7_CAERE</name>
<feature type="compositionally biased region" description="Polar residues" evidence="1">
    <location>
        <begin position="168"/>
        <end position="178"/>
    </location>
</feature>
<dbReference type="Proteomes" id="UP000008281">
    <property type="component" value="Unassembled WGS sequence"/>
</dbReference>
<evidence type="ECO:0000256" key="1">
    <source>
        <dbReference type="SAM" id="MobiDB-lite"/>
    </source>
</evidence>
<dbReference type="GeneID" id="9809935"/>
<dbReference type="CTD" id="9809935"/>
<accession>E3LVI7</accession>
<dbReference type="KEGG" id="crq:GCK72_002558"/>
<feature type="compositionally biased region" description="Polar residues" evidence="1">
    <location>
        <begin position="247"/>
        <end position="259"/>
    </location>
</feature>
<sequence length="372" mass="40914">MSESTVSFSLLTDENGKIKVDFNGADKKHVSCFDSDSQRLSPCPSLASLVSTTVESEVLEAGKRRRVVSISTASLNTTDTFFDNEDIVQRTSTPLPHDNDDTDSISEVSFTSCVSKMSELSVAKSCSQETVTSAYMRDKEFQNDNISVSNENKHEDGIADGDWRTVKRNSGSSNRADNFNVSNSFDTFRKVGELPPRNLISYEKKNKERYGGWEKVGDWRQDMKKPKEAKLATSSTYSTPMSSSFSQNSPYQGSANSSHSKSRIPSLMNPPVYYSPNSSRLIPSNRVSASTGSYASAASSKTHIPPLMTPKIAPIVHKVPPTIKKQPVKLTITTDSAGNMKINFSNECSQESWSVTGAIGRSQKIEVHKMLN</sequence>
<dbReference type="eggNOG" id="ENOG502T3DJ">
    <property type="taxonomic scope" value="Eukaryota"/>
</dbReference>
<dbReference type="OrthoDB" id="5827661at2759"/>